<feature type="compositionally biased region" description="Basic and acidic residues" evidence="1">
    <location>
        <begin position="1"/>
        <end position="45"/>
    </location>
</feature>
<reference evidence="2 3" key="1">
    <citation type="submission" date="2019-01" db="EMBL/GenBank/DDBJ databases">
        <title>Draft Genome and Complete Hox-Cluster Characterization of the Sterlet Sturgeon (Acipenser ruthenus).</title>
        <authorList>
            <person name="Wei Q."/>
        </authorList>
    </citation>
    <scope>NUCLEOTIDE SEQUENCE [LARGE SCALE GENOMIC DNA]</scope>
    <source>
        <strain evidence="2">WHYD16114868_AA</strain>
        <tissue evidence="2">Blood</tissue>
    </source>
</reference>
<gene>
    <name evidence="2" type="ORF">EOD39_8152</name>
</gene>
<feature type="compositionally biased region" description="Basic and acidic residues" evidence="1">
    <location>
        <begin position="222"/>
        <end position="320"/>
    </location>
</feature>
<feature type="compositionally biased region" description="Basic and acidic residues" evidence="1">
    <location>
        <begin position="53"/>
        <end position="69"/>
    </location>
</feature>
<name>A0A444U4J8_ACIRT</name>
<dbReference type="Proteomes" id="UP000289886">
    <property type="component" value="Unassembled WGS sequence"/>
</dbReference>
<dbReference type="AlphaFoldDB" id="A0A444U4J8"/>
<evidence type="ECO:0000313" key="3">
    <source>
        <dbReference type="Proteomes" id="UP000289886"/>
    </source>
</evidence>
<feature type="compositionally biased region" description="Basic and acidic residues" evidence="1">
    <location>
        <begin position="116"/>
        <end position="130"/>
    </location>
</feature>
<protein>
    <submittedName>
        <fullName evidence="2">Uncharacterized protein</fullName>
    </submittedName>
</protein>
<proteinExistence type="predicted"/>
<evidence type="ECO:0000313" key="2">
    <source>
        <dbReference type="EMBL" id="RXM30117.1"/>
    </source>
</evidence>
<feature type="region of interest" description="Disordered" evidence="1">
    <location>
        <begin position="1"/>
        <end position="320"/>
    </location>
</feature>
<evidence type="ECO:0000256" key="1">
    <source>
        <dbReference type="SAM" id="MobiDB-lite"/>
    </source>
</evidence>
<feature type="compositionally biased region" description="Basic and acidic residues" evidence="1">
    <location>
        <begin position="162"/>
        <end position="215"/>
    </location>
</feature>
<comment type="caution">
    <text evidence="2">The sequence shown here is derived from an EMBL/GenBank/DDBJ whole genome shotgun (WGS) entry which is preliminary data.</text>
</comment>
<sequence length="320" mass="36237">MKTAEAKEESTREAETKVSKKLKEVTEERPKQPKVKDEAEPKEVTQKTGTQEKAGDSRGKGDLSKLGERQKRKTSLSEQESPPQTKTSPALEEKAKGIAPQSAVPVDSVVSLETISSDRDVNPAVEEKTKVISPETAGLEEESQFEKEEKTSGLTKQLIETEESHKLKEKAKSGMSLEKKEKGKAGGDVSKQKKEKVEIPLEKEEFWDQKEKKTSEILITNIEREHQLDKEKSPVHKKENDEIPPEKKEESREQKGEKTSEAKEKDLQADREKSLEHKKEKDPLVKEESEKQNEKKICETEKDIQAENDKKEILGKEGDE</sequence>
<accession>A0A444U4J8</accession>
<organism evidence="2 3">
    <name type="scientific">Acipenser ruthenus</name>
    <name type="common">Sterlet sturgeon</name>
    <dbReference type="NCBI Taxonomy" id="7906"/>
    <lineage>
        <taxon>Eukaryota</taxon>
        <taxon>Metazoa</taxon>
        <taxon>Chordata</taxon>
        <taxon>Craniata</taxon>
        <taxon>Vertebrata</taxon>
        <taxon>Euteleostomi</taxon>
        <taxon>Actinopterygii</taxon>
        <taxon>Chondrostei</taxon>
        <taxon>Acipenseriformes</taxon>
        <taxon>Acipenseridae</taxon>
        <taxon>Acipenser</taxon>
    </lineage>
</organism>
<keyword evidence="3" id="KW-1185">Reference proteome</keyword>
<dbReference type="EMBL" id="SCEB01215327">
    <property type="protein sequence ID" value="RXM30117.1"/>
    <property type="molecule type" value="Genomic_DNA"/>
</dbReference>
<feature type="compositionally biased region" description="Polar residues" evidence="1">
    <location>
        <begin position="76"/>
        <end position="88"/>
    </location>
</feature>